<feature type="transmembrane region" description="Helical" evidence="9">
    <location>
        <begin position="252"/>
        <end position="277"/>
    </location>
</feature>
<gene>
    <name evidence="12" type="ORF">D271_01058</name>
</gene>
<keyword evidence="13" id="KW-1185">Reference proteome</keyword>
<sequence>MKTIRRKNIAIKTVFDITALFKKEALTEVTTSLFNDGIISDQAGFLHDLYYRENELSTYIGHSIGLPHTRSKYVKRPVILVGRLSHDISWDQDHRVNFLVLIAVPETATGSLHLRILAHLSGLLIHDDFREKLVNASPVEAHKMLTRASAKFIHNERRQFFKDKFFSKFFWHYLQQNLMTATGYMIPFIVSGGILYALSIMLAGVDTDPLMSNSITRLLALVGQAGLHLYLPALGGYLAYSMAGRPGLAPGFITALLAVQINSGFIGAIVSGFLVGGTVLGLKRIHLPQPVQSLGPIFLYPLVGTIVPATIILLILGQPIAWFVATMTHYLASLSGTSRIPLGAIIGAMIGSDMGGPINKVAATFCQSQVNTLPFLTGIMGVATATPPLGVGLATLLFKKKFTPAERNNGIAALLMGSCGITEGVLPFIPTNPILIVSACIIGTLTSGALAGFLGVINHAPWGGLIVLPVIGNRLGFLLALLIGATITALIIGLLKKTQTSPKPKRKDFDFEIEVL</sequence>
<organism evidence="12 13">
    <name type="scientific">Ligilactobacillus saerimneri 30a</name>
    <dbReference type="NCBI Taxonomy" id="1227363"/>
    <lineage>
        <taxon>Bacteria</taxon>
        <taxon>Bacillati</taxon>
        <taxon>Bacillota</taxon>
        <taxon>Bacilli</taxon>
        <taxon>Lactobacillales</taxon>
        <taxon>Lactobacillaceae</taxon>
        <taxon>Ligilactobacillus</taxon>
    </lineage>
</organism>
<dbReference type="PANTHER" id="PTHR30505">
    <property type="entry name" value="FRUCTOSE-LIKE PERMEASE"/>
    <property type="match status" value="1"/>
</dbReference>
<evidence type="ECO:0000256" key="2">
    <source>
        <dbReference type="ARBA" id="ARBA00022448"/>
    </source>
</evidence>
<keyword evidence="7 9" id="KW-1133">Transmembrane helix</keyword>
<feature type="transmembrane region" description="Helical" evidence="9">
    <location>
        <begin position="477"/>
        <end position="495"/>
    </location>
</feature>
<dbReference type="PROSITE" id="PS51094">
    <property type="entry name" value="PTS_EIIA_TYPE_2"/>
    <property type="match status" value="1"/>
</dbReference>
<dbReference type="SUPFAM" id="SSF55804">
    <property type="entry name" value="Phoshotransferase/anion transport protein"/>
    <property type="match status" value="1"/>
</dbReference>
<keyword evidence="3" id="KW-1003">Cell membrane</keyword>
<feature type="transmembrane region" description="Helical" evidence="9">
    <location>
        <begin position="329"/>
        <end position="350"/>
    </location>
</feature>
<keyword evidence="4" id="KW-0762">Sugar transport</keyword>
<dbReference type="PANTHER" id="PTHR30505:SF0">
    <property type="entry name" value="FRUCTOSE-LIKE PTS SYSTEM EIIBC COMPONENT-RELATED"/>
    <property type="match status" value="1"/>
</dbReference>
<dbReference type="InterPro" id="IPR050864">
    <property type="entry name" value="Bacterial_PTS_Sugar_Transport"/>
</dbReference>
<dbReference type="RefSeq" id="WP_009551327.1">
    <property type="nucleotide sequence ID" value="NZ_ANAG01000003.1"/>
</dbReference>
<feature type="transmembrane region" description="Helical" evidence="9">
    <location>
        <begin position="297"/>
        <end position="317"/>
    </location>
</feature>
<dbReference type="InterPro" id="IPR013014">
    <property type="entry name" value="PTS_EIIC_2"/>
</dbReference>
<reference evidence="12 13" key="1">
    <citation type="journal article" date="2013" name="Genome Announc.">
        <title>Genome Sequence of Lactobacillus saerimneri 30a (Formerly Lactobacillus sp. Strain 30a), a Reference Lactic Acid Bacterium Strain Producing Biogenic Amines.</title>
        <authorList>
            <person name="Romano A."/>
            <person name="Trip H."/>
            <person name="Campbell-Sills H."/>
            <person name="Bouchez O."/>
            <person name="Sherman D."/>
            <person name="Lolkema J.S."/>
            <person name="Lucas P.M."/>
        </authorList>
    </citation>
    <scope>NUCLEOTIDE SEQUENCE [LARGE SCALE GENOMIC DNA]</scope>
    <source>
        <strain evidence="12 13">30a</strain>
    </source>
</reference>
<dbReference type="Gene3D" id="3.40.930.10">
    <property type="entry name" value="Mannitol-specific EII, Chain A"/>
    <property type="match status" value="1"/>
</dbReference>
<dbReference type="InterPro" id="IPR002178">
    <property type="entry name" value="PTS_EIIA_type-2_dom"/>
</dbReference>
<feature type="transmembrane region" description="Helical" evidence="9">
    <location>
        <begin position="178"/>
        <end position="198"/>
    </location>
</feature>
<dbReference type="NCBIfam" id="TIGR01427">
    <property type="entry name" value="PTS_IIC_fructo"/>
    <property type="match status" value="1"/>
</dbReference>
<evidence type="ECO:0000256" key="1">
    <source>
        <dbReference type="ARBA" id="ARBA00004429"/>
    </source>
</evidence>
<dbReference type="GO" id="GO:0005351">
    <property type="term" value="F:carbohydrate:proton symporter activity"/>
    <property type="evidence" value="ECO:0007669"/>
    <property type="project" value="InterPro"/>
</dbReference>
<evidence type="ECO:0000256" key="9">
    <source>
        <dbReference type="SAM" id="Phobius"/>
    </source>
</evidence>
<feature type="transmembrane region" description="Helical" evidence="9">
    <location>
        <begin position="435"/>
        <end position="457"/>
    </location>
</feature>
<comment type="subcellular location">
    <subcellularLocation>
        <location evidence="1">Cell inner membrane</location>
        <topology evidence="1">Multi-pass membrane protein</topology>
    </subcellularLocation>
</comment>
<dbReference type="PROSITE" id="PS51104">
    <property type="entry name" value="PTS_EIIC_TYPE_2"/>
    <property type="match status" value="1"/>
</dbReference>
<dbReference type="EMBL" id="ANAG01000003">
    <property type="protein sequence ID" value="EKW99680.1"/>
    <property type="molecule type" value="Genomic_DNA"/>
</dbReference>
<evidence type="ECO:0000259" key="10">
    <source>
        <dbReference type="PROSITE" id="PS51094"/>
    </source>
</evidence>
<dbReference type="GO" id="GO:0005886">
    <property type="term" value="C:plasma membrane"/>
    <property type="evidence" value="ECO:0007669"/>
    <property type="project" value="UniProtKB-SubCell"/>
</dbReference>
<dbReference type="STRING" id="1227363.D271_01058"/>
<evidence type="ECO:0000256" key="8">
    <source>
        <dbReference type="ARBA" id="ARBA00023136"/>
    </source>
</evidence>
<evidence type="ECO:0000256" key="5">
    <source>
        <dbReference type="ARBA" id="ARBA00022683"/>
    </source>
</evidence>
<proteinExistence type="predicted"/>
<keyword evidence="5" id="KW-0598">Phosphotransferase system</keyword>
<evidence type="ECO:0000259" key="11">
    <source>
        <dbReference type="PROSITE" id="PS51104"/>
    </source>
</evidence>
<evidence type="ECO:0000256" key="6">
    <source>
        <dbReference type="ARBA" id="ARBA00022692"/>
    </source>
</evidence>
<dbReference type="GO" id="GO:0090563">
    <property type="term" value="F:protein-phosphocysteine-sugar phosphotransferase activity"/>
    <property type="evidence" value="ECO:0007669"/>
    <property type="project" value="TreeGrafter"/>
</dbReference>
<name>M5J6T1_9LACO</name>
<feature type="transmembrane region" description="Helical" evidence="9">
    <location>
        <begin position="218"/>
        <end position="240"/>
    </location>
</feature>
<dbReference type="GO" id="GO:0009401">
    <property type="term" value="P:phosphoenolpyruvate-dependent sugar phosphotransferase system"/>
    <property type="evidence" value="ECO:0007669"/>
    <property type="project" value="UniProtKB-KW"/>
</dbReference>
<dbReference type="Proteomes" id="UP000011912">
    <property type="component" value="Unassembled WGS sequence"/>
</dbReference>
<feature type="transmembrane region" description="Helical" evidence="9">
    <location>
        <begin position="375"/>
        <end position="398"/>
    </location>
</feature>
<evidence type="ECO:0000313" key="13">
    <source>
        <dbReference type="Proteomes" id="UP000011912"/>
    </source>
</evidence>
<dbReference type="AlphaFoldDB" id="M5J6T1"/>
<dbReference type="Pfam" id="PF00359">
    <property type="entry name" value="PTS_EIIA_2"/>
    <property type="match status" value="1"/>
</dbReference>
<comment type="caution">
    <text evidence="12">The sequence shown here is derived from an EMBL/GenBank/DDBJ whole genome shotgun (WGS) entry which is preliminary data.</text>
</comment>
<keyword evidence="2" id="KW-0813">Transport</keyword>
<accession>M5J6T1</accession>
<evidence type="ECO:0000256" key="4">
    <source>
        <dbReference type="ARBA" id="ARBA00022597"/>
    </source>
</evidence>
<keyword evidence="6 9" id="KW-0812">Transmembrane</keyword>
<evidence type="ECO:0000256" key="3">
    <source>
        <dbReference type="ARBA" id="ARBA00022475"/>
    </source>
</evidence>
<dbReference type="GO" id="GO:0008982">
    <property type="term" value="F:protein-N(PI)-phosphohistidine-sugar phosphotransferase activity"/>
    <property type="evidence" value="ECO:0007669"/>
    <property type="project" value="InterPro"/>
</dbReference>
<evidence type="ECO:0000256" key="7">
    <source>
        <dbReference type="ARBA" id="ARBA00022989"/>
    </source>
</evidence>
<dbReference type="CDD" id="cd00211">
    <property type="entry name" value="PTS_IIA_fru"/>
    <property type="match status" value="1"/>
</dbReference>
<dbReference type="PATRIC" id="fig|1227363.6.peg.205"/>
<dbReference type="InterPro" id="IPR016152">
    <property type="entry name" value="PTrfase/Anion_transptr"/>
</dbReference>
<feature type="transmembrane region" description="Helical" evidence="9">
    <location>
        <begin position="410"/>
        <end position="429"/>
    </location>
</feature>
<keyword evidence="8 9" id="KW-0472">Membrane</keyword>
<evidence type="ECO:0000313" key="12">
    <source>
        <dbReference type="EMBL" id="EKW99680.1"/>
    </source>
</evidence>
<protein>
    <submittedName>
        <fullName evidence="12">PTS system, fructose-specific IIABC component</fullName>
    </submittedName>
</protein>
<dbReference type="InterPro" id="IPR006327">
    <property type="entry name" value="PTS_IIC_fruc"/>
</dbReference>
<feature type="domain" description="PTS EIIC type-2" evidence="11">
    <location>
        <begin position="174"/>
        <end position="504"/>
    </location>
</feature>
<feature type="domain" description="PTS EIIA type-2" evidence="10">
    <location>
        <begin position="2"/>
        <end position="148"/>
    </location>
</feature>